<dbReference type="Pfam" id="PF13602">
    <property type="entry name" value="ADH_zinc_N_2"/>
    <property type="match status" value="1"/>
</dbReference>
<gene>
    <name evidence="2" type="ORF">ACFSJ0_10360</name>
</gene>
<reference evidence="3" key="1">
    <citation type="journal article" date="2019" name="Int. J. Syst. Evol. Microbiol.">
        <title>The Global Catalogue of Microorganisms (GCM) 10K type strain sequencing project: providing services to taxonomists for standard genome sequencing and annotation.</title>
        <authorList>
            <consortium name="The Broad Institute Genomics Platform"/>
            <consortium name="The Broad Institute Genome Sequencing Center for Infectious Disease"/>
            <person name="Wu L."/>
            <person name="Ma J."/>
        </authorList>
    </citation>
    <scope>NUCLEOTIDE SEQUENCE [LARGE SCALE GENOMIC DNA]</scope>
    <source>
        <strain evidence="3">CGMCC 1.15399</strain>
    </source>
</reference>
<organism evidence="2 3">
    <name type="scientific">Nonomuraea guangzhouensis</name>
    <dbReference type="NCBI Taxonomy" id="1291555"/>
    <lineage>
        <taxon>Bacteria</taxon>
        <taxon>Bacillati</taxon>
        <taxon>Actinomycetota</taxon>
        <taxon>Actinomycetes</taxon>
        <taxon>Streptosporangiales</taxon>
        <taxon>Streptosporangiaceae</taxon>
        <taxon>Nonomuraea</taxon>
    </lineage>
</organism>
<dbReference type="SMART" id="SM00829">
    <property type="entry name" value="PKS_ER"/>
    <property type="match status" value="1"/>
</dbReference>
<dbReference type="CDD" id="cd08267">
    <property type="entry name" value="MDR1"/>
    <property type="match status" value="1"/>
</dbReference>
<dbReference type="PANTHER" id="PTHR11695">
    <property type="entry name" value="ALCOHOL DEHYDROGENASE RELATED"/>
    <property type="match status" value="1"/>
</dbReference>
<feature type="domain" description="Enoyl reductase (ER)" evidence="1">
    <location>
        <begin position="10"/>
        <end position="328"/>
    </location>
</feature>
<dbReference type="InterPro" id="IPR002364">
    <property type="entry name" value="Quin_OxRdtase/zeta-crystal_CS"/>
</dbReference>
<dbReference type="RefSeq" id="WP_219534737.1">
    <property type="nucleotide sequence ID" value="NZ_JAHKRM010000023.1"/>
</dbReference>
<accession>A0ABW4G3S7</accession>
<dbReference type="InterPro" id="IPR020843">
    <property type="entry name" value="ER"/>
</dbReference>
<comment type="caution">
    <text evidence="2">The sequence shown here is derived from an EMBL/GenBank/DDBJ whole genome shotgun (WGS) entry which is preliminary data.</text>
</comment>
<dbReference type="PANTHER" id="PTHR11695:SF648">
    <property type="entry name" value="ZINC-BINDING OXIDOREDUCTASE"/>
    <property type="match status" value="1"/>
</dbReference>
<dbReference type="EMBL" id="JBHUCM010000010">
    <property type="protein sequence ID" value="MFD1537437.1"/>
    <property type="molecule type" value="Genomic_DNA"/>
</dbReference>
<protein>
    <submittedName>
        <fullName evidence="2">NAD(P)-dependent alcohol dehydrogenase</fullName>
    </submittedName>
</protein>
<dbReference type="InterPro" id="IPR050700">
    <property type="entry name" value="YIM1/Zinc_Alcohol_DH_Fams"/>
</dbReference>
<dbReference type="Pfam" id="PF08240">
    <property type="entry name" value="ADH_N"/>
    <property type="match status" value="1"/>
</dbReference>
<evidence type="ECO:0000313" key="3">
    <source>
        <dbReference type="Proteomes" id="UP001597097"/>
    </source>
</evidence>
<evidence type="ECO:0000259" key="1">
    <source>
        <dbReference type="SMART" id="SM00829"/>
    </source>
</evidence>
<name>A0ABW4G3S7_9ACTN</name>
<dbReference type="InterPro" id="IPR013154">
    <property type="entry name" value="ADH-like_N"/>
</dbReference>
<evidence type="ECO:0000313" key="2">
    <source>
        <dbReference type="EMBL" id="MFD1537437.1"/>
    </source>
</evidence>
<dbReference type="PROSITE" id="PS01162">
    <property type="entry name" value="QOR_ZETA_CRYSTAL"/>
    <property type="match status" value="1"/>
</dbReference>
<keyword evidence="3" id="KW-1185">Reference proteome</keyword>
<sequence>MKAIRFNRYGSPDVLSLEDVDLPAVGDDDVLVRVKAAAVSPLDVRTMTGTPYFMRLLCGLPRPKPIGLGGEMAGCVEAVGGNVTRFRPGDEVYGGRGMAPTARSAAFAEYASLPQDGMVAKKPANLSFEQAAAMPVSGLSALQALRDKGRIMPGHRVLVNGAGGGVGTFAVQLAKAYGAEVTGVCGTHNVDMVRSIGADHVVDYTRDDITGTGRRYDLMIDMAGNHLLPVIRRLLAPNGVLVAVGGPLKGMWIRPLLGPLKLLVLSPLIGQRLAPMMTKASGDDLDVLRRHAEAGKIAPVIDRTYALSAVPDAIRYLDKGHARGKVVITVS</sequence>
<dbReference type="Proteomes" id="UP001597097">
    <property type="component" value="Unassembled WGS sequence"/>
</dbReference>
<proteinExistence type="predicted"/>